<proteinExistence type="predicted"/>
<reference evidence="2" key="1">
    <citation type="submission" date="2014-11" db="EMBL/GenBank/DDBJ databases">
        <authorList>
            <person name="Amaro Gonzalez C."/>
        </authorList>
    </citation>
    <scope>NUCLEOTIDE SEQUENCE</scope>
</reference>
<accession>A0A0E9Q146</accession>
<keyword evidence="1" id="KW-0812">Transmembrane</keyword>
<feature type="transmembrane region" description="Helical" evidence="1">
    <location>
        <begin position="21"/>
        <end position="43"/>
    </location>
</feature>
<organism evidence="2">
    <name type="scientific">Anguilla anguilla</name>
    <name type="common">European freshwater eel</name>
    <name type="synonym">Muraena anguilla</name>
    <dbReference type="NCBI Taxonomy" id="7936"/>
    <lineage>
        <taxon>Eukaryota</taxon>
        <taxon>Metazoa</taxon>
        <taxon>Chordata</taxon>
        <taxon>Craniata</taxon>
        <taxon>Vertebrata</taxon>
        <taxon>Euteleostomi</taxon>
        <taxon>Actinopterygii</taxon>
        <taxon>Neopterygii</taxon>
        <taxon>Teleostei</taxon>
        <taxon>Anguilliformes</taxon>
        <taxon>Anguillidae</taxon>
        <taxon>Anguilla</taxon>
    </lineage>
</organism>
<sequence>MKREEACPSKDKAGIESKRKLLIQQTVLTMLLKWFASVITLPLNCSNIVRNVLC</sequence>
<evidence type="ECO:0000313" key="2">
    <source>
        <dbReference type="EMBL" id="JAH10060.1"/>
    </source>
</evidence>
<evidence type="ECO:0000256" key="1">
    <source>
        <dbReference type="SAM" id="Phobius"/>
    </source>
</evidence>
<protein>
    <submittedName>
        <fullName evidence="2">Uncharacterized protein</fullName>
    </submittedName>
</protein>
<name>A0A0E9Q146_ANGAN</name>
<dbReference type="AlphaFoldDB" id="A0A0E9Q146"/>
<keyword evidence="1" id="KW-1133">Transmembrane helix</keyword>
<reference evidence="2" key="2">
    <citation type="journal article" date="2015" name="Fish Shellfish Immunol.">
        <title>Early steps in the European eel (Anguilla anguilla)-Vibrio vulnificus interaction in the gills: Role of the RtxA13 toxin.</title>
        <authorList>
            <person name="Callol A."/>
            <person name="Pajuelo D."/>
            <person name="Ebbesson L."/>
            <person name="Teles M."/>
            <person name="MacKenzie S."/>
            <person name="Amaro C."/>
        </authorList>
    </citation>
    <scope>NUCLEOTIDE SEQUENCE</scope>
</reference>
<keyword evidence="1" id="KW-0472">Membrane</keyword>
<dbReference type="EMBL" id="GBXM01098517">
    <property type="protein sequence ID" value="JAH10060.1"/>
    <property type="molecule type" value="Transcribed_RNA"/>
</dbReference>